<dbReference type="GO" id="GO:0016020">
    <property type="term" value="C:membrane"/>
    <property type="evidence" value="ECO:0007669"/>
    <property type="project" value="UniProtKB-SubCell"/>
</dbReference>
<keyword evidence="8" id="KW-1185">Reference proteome</keyword>
<dbReference type="SUPFAM" id="SSF118215">
    <property type="entry name" value="Proton glutamate symport protein"/>
    <property type="match status" value="1"/>
</dbReference>
<evidence type="ECO:0000256" key="5">
    <source>
        <dbReference type="ARBA" id="ARBA00023136"/>
    </source>
</evidence>
<organism evidence="7 8">
    <name type="scientific">Planctomicrobium piriforme</name>
    <dbReference type="NCBI Taxonomy" id="1576369"/>
    <lineage>
        <taxon>Bacteria</taxon>
        <taxon>Pseudomonadati</taxon>
        <taxon>Planctomycetota</taxon>
        <taxon>Planctomycetia</taxon>
        <taxon>Planctomycetales</taxon>
        <taxon>Planctomycetaceae</taxon>
        <taxon>Planctomicrobium</taxon>
    </lineage>
</organism>
<dbReference type="InterPro" id="IPR050746">
    <property type="entry name" value="DAACS"/>
</dbReference>
<proteinExistence type="predicted"/>
<evidence type="ECO:0000256" key="6">
    <source>
        <dbReference type="SAM" id="Phobius"/>
    </source>
</evidence>
<evidence type="ECO:0000256" key="2">
    <source>
        <dbReference type="ARBA" id="ARBA00022448"/>
    </source>
</evidence>
<keyword evidence="5 6" id="KW-0472">Membrane</keyword>
<dbReference type="OrthoDB" id="9768885at2"/>
<dbReference type="RefSeq" id="WP_092057214.1">
    <property type="nucleotide sequence ID" value="NZ_FOQD01000030.1"/>
</dbReference>
<feature type="transmembrane region" description="Helical" evidence="6">
    <location>
        <begin position="184"/>
        <end position="208"/>
    </location>
</feature>
<keyword evidence="3 6" id="KW-0812">Transmembrane</keyword>
<evidence type="ECO:0000313" key="7">
    <source>
        <dbReference type="EMBL" id="SFJ69646.1"/>
    </source>
</evidence>
<feature type="transmembrane region" description="Helical" evidence="6">
    <location>
        <begin position="357"/>
        <end position="383"/>
    </location>
</feature>
<dbReference type="Gene3D" id="1.10.3860.10">
    <property type="entry name" value="Sodium:dicarboxylate symporter"/>
    <property type="match status" value="1"/>
</dbReference>
<dbReference type="InterPro" id="IPR036458">
    <property type="entry name" value="Na:dicarbo_symporter_sf"/>
</dbReference>
<reference evidence="8" key="1">
    <citation type="submission" date="2016-10" db="EMBL/GenBank/DDBJ databases">
        <authorList>
            <person name="Varghese N."/>
            <person name="Submissions S."/>
        </authorList>
    </citation>
    <scope>NUCLEOTIDE SEQUENCE [LARGE SCALE GENOMIC DNA]</scope>
    <source>
        <strain evidence="8">DSM 26348</strain>
    </source>
</reference>
<feature type="transmembrane region" description="Helical" evidence="6">
    <location>
        <begin position="220"/>
        <end position="243"/>
    </location>
</feature>
<evidence type="ECO:0000256" key="1">
    <source>
        <dbReference type="ARBA" id="ARBA00004141"/>
    </source>
</evidence>
<feature type="transmembrane region" description="Helical" evidence="6">
    <location>
        <begin position="331"/>
        <end position="351"/>
    </location>
</feature>
<dbReference type="AlphaFoldDB" id="A0A1I3TJ51"/>
<evidence type="ECO:0000313" key="8">
    <source>
        <dbReference type="Proteomes" id="UP000199518"/>
    </source>
</evidence>
<dbReference type="STRING" id="1576369.SAMN05421753_1308"/>
<feature type="transmembrane region" description="Helical" evidence="6">
    <location>
        <begin position="153"/>
        <end position="172"/>
    </location>
</feature>
<comment type="subcellular location">
    <subcellularLocation>
        <location evidence="1">Membrane</location>
        <topology evidence="1">Multi-pass membrane protein</topology>
    </subcellularLocation>
</comment>
<feature type="transmembrane region" description="Helical" evidence="6">
    <location>
        <begin position="21"/>
        <end position="40"/>
    </location>
</feature>
<dbReference type="Pfam" id="PF00375">
    <property type="entry name" value="SDF"/>
    <property type="match status" value="1"/>
</dbReference>
<dbReference type="GO" id="GO:0015293">
    <property type="term" value="F:symporter activity"/>
    <property type="evidence" value="ECO:0007669"/>
    <property type="project" value="InterPro"/>
</dbReference>
<accession>A0A1I3TJ51</accession>
<dbReference type="InterPro" id="IPR001991">
    <property type="entry name" value="Na-dicarboxylate_symporter"/>
</dbReference>
<name>A0A1I3TJ51_9PLAN</name>
<evidence type="ECO:0000256" key="3">
    <source>
        <dbReference type="ARBA" id="ARBA00022692"/>
    </source>
</evidence>
<gene>
    <name evidence="7" type="ORF">SAMN05421753_1308</name>
</gene>
<keyword evidence="4 6" id="KW-1133">Transmembrane helix</keyword>
<protein>
    <submittedName>
        <fullName evidence="7">Na+/H+-dicarboxylate symporter</fullName>
    </submittedName>
</protein>
<dbReference type="EMBL" id="FOQD01000030">
    <property type="protein sequence ID" value="SFJ69646.1"/>
    <property type="molecule type" value="Genomic_DNA"/>
</dbReference>
<evidence type="ECO:0000256" key="4">
    <source>
        <dbReference type="ARBA" id="ARBA00022989"/>
    </source>
</evidence>
<keyword evidence="2" id="KW-0813">Transport</keyword>
<dbReference type="Proteomes" id="UP000199518">
    <property type="component" value="Unassembled WGS sequence"/>
</dbReference>
<feature type="transmembrane region" description="Helical" evidence="6">
    <location>
        <begin position="52"/>
        <end position="74"/>
    </location>
</feature>
<feature type="transmembrane region" description="Helical" evidence="6">
    <location>
        <begin position="86"/>
        <end position="108"/>
    </location>
</feature>
<dbReference type="PRINTS" id="PR00173">
    <property type="entry name" value="EDTRNSPORT"/>
</dbReference>
<sequence length="423" mass="45067">MTATTPTASTGLWGRWCAIPLYLRILAGLAVGVVTGVILGERAVALEIPAKIILQLLGALAPPLILVAVTHVLMTTEITGKTAGKLAFLLILNTTVAILIGLTVANTLKPGTWSKLEPPAKAVHEATKKSPIELIVDNVPKSILGPLGDRQNVIGVIIIAIAFGVSLRTVRTRPLTTIQDLVEIAYHVLLTMLHWIIQLVPIGVFAIVAKVIGTEGFSPLLAMGAFIIAVLVALLLQACWYLLRIKFFSWPRPLDVVRGMRDALVMAFSTDSSTATMPVTYACLKEKVGVREESASMGALVGANFNNDGTALYEAMSALFVAQLIGQHLTLWHQLLVVLTSIIASVGAAGIPEAGLVTMTLVFTAVGLPTEYIALLLTVDWFLDRCRTTINVMGDVNVACLLDGRVKPPTAEVPVPVVAIEDV</sequence>
<dbReference type="PANTHER" id="PTHR11958:SF63">
    <property type="entry name" value="AMINO ACID TRANSPORTER"/>
    <property type="match status" value="1"/>
</dbReference>
<dbReference type="PANTHER" id="PTHR11958">
    <property type="entry name" value="SODIUM/DICARBOXYLATE SYMPORTER-RELATED"/>
    <property type="match status" value="1"/>
</dbReference>